<evidence type="ECO:0000313" key="5">
    <source>
        <dbReference type="Proteomes" id="UP001265700"/>
    </source>
</evidence>
<protein>
    <submittedName>
        <fullName evidence="4">YigZ family protein</fullName>
    </submittedName>
</protein>
<dbReference type="InterPro" id="IPR001498">
    <property type="entry name" value="Impact_N"/>
</dbReference>
<dbReference type="Gene3D" id="3.30.230.30">
    <property type="entry name" value="Impact, N-terminal domain"/>
    <property type="match status" value="1"/>
</dbReference>
<dbReference type="InterPro" id="IPR023582">
    <property type="entry name" value="Impact"/>
</dbReference>
<dbReference type="InterPro" id="IPR020568">
    <property type="entry name" value="Ribosomal_Su5_D2-typ_SF"/>
</dbReference>
<dbReference type="InterPro" id="IPR036956">
    <property type="entry name" value="Impact_N_sf"/>
</dbReference>
<dbReference type="SUPFAM" id="SSF54980">
    <property type="entry name" value="EF-G C-terminal domain-like"/>
    <property type="match status" value="1"/>
</dbReference>
<evidence type="ECO:0000313" key="4">
    <source>
        <dbReference type="EMBL" id="MDR7150745.1"/>
    </source>
</evidence>
<dbReference type="RefSeq" id="WP_310316787.1">
    <property type="nucleotide sequence ID" value="NZ_JAVDWU010000005.1"/>
</dbReference>
<accession>A0ABU1WN71</accession>
<comment type="similarity">
    <text evidence="1">Belongs to the IMPACT family.</text>
</comment>
<evidence type="ECO:0000259" key="2">
    <source>
        <dbReference type="Pfam" id="PF01205"/>
    </source>
</evidence>
<feature type="domain" description="Impact N-terminal" evidence="2">
    <location>
        <begin position="16"/>
        <end position="118"/>
    </location>
</feature>
<dbReference type="PANTHER" id="PTHR16301:SF20">
    <property type="entry name" value="IMPACT FAMILY MEMBER YIGZ"/>
    <property type="match status" value="1"/>
</dbReference>
<keyword evidence="5" id="KW-1185">Reference proteome</keyword>
<dbReference type="Proteomes" id="UP001265700">
    <property type="component" value="Unassembled WGS sequence"/>
</dbReference>
<comment type="caution">
    <text evidence="4">The sequence shown here is derived from an EMBL/GenBank/DDBJ whole genome shotgun (WGS) entry which is preliminary data.</text>
</comment>
<proteinExistence type="inferred from homology"/>
<name>A0ABU1WN71_9BURK</name>
<dbReference type="SUPFAM" id="SSF54211">
    <property type="entry name" value="Ribosomal protein S5 domain 2-like"/>
    <property type="match status" value="1"/>
</dbReference>
<dbReference type="Pfam" id="PF09186">
    <property type="entry name" value="DUF1949"/>
    <property type="match status" value="1"/>
</dbReference>
<organism evidence="4 5">
    <name type="scientific">Hydrogenophaga palleronii</name>
    <dbReference type="NCBI Taxonomy" id="65655"/>
    <lineage>
        <taxon>Bacteria</taxon>
        <taxon>Pseudomonadati</taxon>
        <taxon>Pseudomonadota</taxon>
        <taxon>Betaproteobacteria</taxon>
        <taxon>Burkholderiales</taxon>
        <taxon>Comamonadaceae</taxon>
        <taxon>Hydrogenophaga</taxon>
    </lineage>
</organism>
<dbReference type="InterPro" id="IPR035647">
    <property type="entry name" value="EFG_III/V"/>
</dbReference>
<evidence type="ECO:0000259" key="3">
    <source>
        <dbReference type="Pfam" id="PF09186"/>
    </source>
</evidence>
<sequence>MPYSLRAPVHSELIIKKSRFIGCVESVPDRAAALVRVAELRAEHPTATHVCWALMAGGHSAANDDGEPGGTAGRPMLEVLRHQELEGVLATVVRYYGGTPLGAGGLVRAYTDSVAQALLQAEKIPVIHHVTLCCELPYALEGWLRRELPAHGASLQEARHGDGVSVTIQLPASQAAAFIKRLNDAGQGRVVWPDPDRDSDSSDQT</sequence>
<dbReference type="Gene3D" id="3.30.70.240">
    <property type="match status" value="1"/>
</dbReference>
<dbReference type="Pfam" id="PF01205">
    <property type="entry name" value="Impact_N"/>
    <property type="match status" value="1"/>
</dbReference>
<feature type="domain" description="UPF0029" evidence="3">
    <location>
        <begin position="134"/>
        <end position="189"/>
    </location>
</feature>
<gene>
    <name evidence="4" type="ORF">J2W49_002708</name>
</gene>
<evidence type="ECO:0000256" key="1">
    <source>
        <dbReference type="ARBA" id="ARBA00007665"/>
    </source>
</evidence>
<dbReference type="EMBL" id="JAVDWU010000005">
    <property type="protein sequence ID" value="MDR7150745.1"/>
    <property type="molecule type" value="Genomic_DNA"/>
</dbReference>
<dbReference type="InterPro" id="IPR015269">
    <property type="entry name" value="UPF0029_Impact_C"/>
</dbReference>
<reference evidence="4 5" key="1">
    <citation type="submission" date="2023-07" db="EMBL/GenBank/DDBJ databases">
        <title>Sorghum-associated microbial communities from plants grown in Nebraska, USA.</title>
        <authorList>
            <person name="Schachtman D."/>
        </authorList>
    </citation>
    <scope>NUCLEOTIDE SEQUENCE [LARGE SCALE GENOMIC DNA]</scope>
    <source>
        <strain evidence="4 5">4249</strain>
    </source>
</reference>
<dbReference type="PANTHER" id="PTHR16301">
    <property type="entry name" value="IMPACT-RELATED"/>
    <property type="match status" value="1"/>
</dbReference>